<dbReference type="RefSeq" id="XP_046067967.1">
    <property type="nucleotide sequence ID" value="XM_046217026.1"/>
</dbReference>
<evidence type="ECO:0008006" key="3">
    <source>
        <dbReference type="Google" id="ProtNLM"/>
    </source>
</evidence>
<dbReference type="Gene3D" id="3.30.559.30">
    <property type="entry name" value="Nonribosomal peptide synthetase, condensation domain"/>
    <property type="match status" value="1"/>
</dbReference>
<sequence>MTTTWTQTSDGHYMRAIGANEHFIKFVGDRAHPAGREQWSVTVTATMKIPDTISTIKYAEILRDAWKLLRFEHPNIASTAEEPEGFGAVLHYVVPNAAELDDWLSETLSIVEDSSLSPEDVIATLKPQKFVSLHFLPHHSQIILHTAHWRIDGYGAFYLLNAFFYAIKEILDNNGLPSLPWGNETARLVASLETALDLPEEDTQDVIDAARQYINTQILMKDSIGIPYIGDVNQKPGGTRSVTMEIAQDLTDSLEVASKQHGVGLFSACHAALAAIHFSSSSTPSNAIQHYGSTIRLNMRPYLLPPYNTSAGACSIYTGGYRLQVPSTQSFIDTAKQYWREYEEGVSEIFLRSRRQFALIILEGLRKGVPVANPPPSNIDISIVDNAEAILSSTLNTKAGPLEILNVNLGIETLTRQPYLFLWKFRGKLNLSLWYNEKYQDRKVALEALKSICQALTRGLGLKTQSE</sequence>
<keyword evidence="2" id="KW-1185">Reference proteome</keyword>
<dbReference type="Proteomes" id="UP001201262">
    <property type="component" value="Unassembled WGS sequence"/>
</dbReference>
<gene>
    <name evidence="1" type="ORF">BGW36DRAFT_386650</name>
</gene>
<dbReference type="PANTHER" id="PTHR42034">
    <property type="entry name" value="CHROMOSOME 7, WHOLE GENOME SHOTGUN SEQUENCE-RELATED"/>
    <property type="match status" value="1"/>
</dbReference>
<dbReference type="PANTHER" id="PTHR42034:SF1">
    <property type="entry name" value="CONDENSATION DOMAIN-CONTAINING PROTEIN"/>
    <property type="match status" value="1"/>
</dbReference>
<accession>A0AAD4KND7</accession>
<dbReference type="EMBL" id="JAJTJA010000011">
    <property type="protein sequence ID" value="KAH8691970.1"/>
    <property type="molecule type" value="Genomic_DNA"/>
</dbReference>
<comment type="caution">
    <text evidence="1">The sequence shown here is derived from an EMBL/GenBank/DDBJ whole genome shotgun (WGS) entry which is preliminary data.</text>
</comment>
<name>A0AAD4KND7_9EURO</name>
<reference evidence="1" key="1">
    <citation type="submission" date="2021-12" db="EMBL/GenBank/DDBJ databases">
        <title>Convergent genome expansion in fungi linked to evolution of root-endophyte symbiosis.</title>
        <authorList>
            <consortium name="DOE Joint Genome Institute"/>
            <person name="Ke Y.-H."/>
            <person name="Bonito G."/>
            <person name="Liao H.-L."/>
            <person name="Looney B."/>
            <person name="Rojas-Flechas A."/>
            <person name="Nash J."/>
            <person name="Hameed K."/>
            <person name="Schadt C."/>
            <person name="Martin F."/>
            <person name="Crous P.W."/>
            <person name="Miettinen O."/>
            <person name="Magnuson J.K."/>
            <person name="Labbe J."/>
            <person name="Jacobson D."/>
            <person name="Doktycz M.J."/>
            <person name="Veneault-Fourrey C."/>
            <person name="Kuo A."/>
            <person name="Mondo S."/>
            <person name="Calhoun S."/>
            <person name="Riley R."/>
            <person name="Ohm R."/>
            <person name="LaButti K."/>
            <person name="Andreopoulos B."/>
            <person name="Pangilinan J."/>
            <person name="Nolan M."/>
            <person name="Tritt A."/>
            <person name="Clum A."/>
            <person name="Lipzen A."/>
            <person name="Daum C."/>
            <person name="Barry K."/>
            <person name="Grigoriev I.V."/>
            <person name="Vilgalys R."/>
        </authorList>
    </citation>
    <scope>NUCLEOTIDE SEQUENCE</scope>
    <source>
        <strain evidence="1">PMI_201</strain>
    </source>
</reference>
<evidence type="ECO:0000313" key="2">
    <source>
        <dbReference type="Proteomes" id="UP001201262"/>
    </source>
</evidence>
<dbReference type="SUPFAM" id="SSF52777">
    <property type="entry name" value="CoA-dependent acyltransferases"/>
    <property type="match status" value="1"/>
</dbReference>
<dbReference type="InterPro" id="IPR023213">
    <property type="entry name" value="CAT-like_dom_sf"/>
</dbReference>
<protein>
    <recommendedName>
        <fullName evidence="3">Condensation domain-containing protein</fullName>
    </recommendedName>
</protein>
<dbReference type="GeneID" id="70247313"/>
<organism evidence="1 2">
    <name type="scientific">Talaromyces proteolyticus</name>
    <dbReference type="NCBI Taxonomy" id="1131652"/>
    <lineage>
        <taxon>Eukaryota</taxon>
        <taxon>Fungi</taxon>
        <taxon>Dikarya</taxon>
        <taxon>Ascomycota</taxon>
        <taxon>Pezizomycotina</taxon>
        <taxon>Eurotiomycetes</taxon>
        <taxon>Eurotiomycetidae</taxon>
        <taxon>Eurotiales</taxon>
        <taxon>Trichocomaceae</taxon>
        <taxon>Talaromyces</taxon>
        <taxon>Talaromyces sect. Bacilispori</taxon>
    </lineage>
</organism>
<proteinExistence type="predicted"/>
<evidence type="ECO:0000313" key="1">
    <source>
        <dbReference type="EMBL" id="KAH8691970.1"/>
    </source>
</evidence>
<dbReference type="AlphaFoldDB" id="A0AAD4KND7"/>
<dbReference type="Gene3D" id="3.30.559.10">
    <property type="entry name" value="Chloramphenicol acetyltransferase-like domain"/>
    <property type="match status" value="1"/>
</dbReference>